<dbReference type="AlphaFoldDB" id="A0A7Z7YTI2"/>
<evidence type="ECO:0000256" key="1">
    <source>
        <dbReference type="SAM" id="SignalP"/>
    </source>
</evidence>
<reference evidence="2 3" key="1">
    <citation type="journal article" date="2019" name="Sci. Transl. Med.">
        <title>Quorum sensing between bacterial species on the skin protects against epidermal injury in atopic dermatitis.</title>
        <authorList>
            <person name="Williams M.R."/>
        </authorList>
    </citation>
    <scope>NUCLEOTIDE SEQUENCE [LARGE SCALE GENOMIC DNA]</scope>
    <source>
        <strain evidence="2 3">H8</strain>
    </source>
</reference>
<organism evidence="2 3">
    <name type="scientific">Staphylococcus capitis</name>
    <dbReference type="NCBI Taxonomy" id="29388"/>
    <lineage>
        <taxon>Bacteria</taxon>
        <taxon>Bacillati</taxon>
        <taxon>Bacillota</taxon>
        <taxon>Bacilli</taxon>
        <taxon>Bacillales</taxon>
        <taxon>Staphylococcaceae</taxon>
        <taxon>Staphylococcus</taxon>
    </lineage>
</organism>
<accession>A0A7Z7YTI2</accession>
<feature type="signal peptide" evidence="1">
    <location>
        <begin position="1"/>
        <end position="26"/>
    </location>
</feature>
<evidence type="ECO:0000313" key="2">
    <source>
        <dbReference type="EMBL" id="TBW72743.1"/>
    </source>
</evidence>
<keyword evidence="1" id="KW-0732">Signal</keyword>
<proteinExistence type="predicted"/>
<protein>
    <submittedName>
        <fullName evidence="2">Uncharacterized protein</fullName>
    </submittedName>
</protein>
<gene>
    <name evidence="2" type="ORF">EQ811_14235</name>
</gene>
<comment type="caution">
    <text evidence="2">The sequence shown here is derived from an EMBL/GenBank/DDBJ whole genome shotgun (WGS) entry which is preliminary data.</text>
</comment>
<feature type="chain" id="PRO_5030730546" evidence="1">
    <location>
        <begin position="27"/>
        <end position="63"/>
    </location>
</feature>
<dbReference type="EMBL" id="SCHC01000327">
    <property type="protein sequence ID" value="TBW72743.1"/>
    <property type="molecule type" value="Genomic_DNA"/>
</dbReference>
<sequence length="63" mass="6731">MKKLITSLLVLGLVLTGVSVGNNVEAATGNSMKTVQQLNKGDKSLENVKIGESMKSVLKKYSH</sequence>
<evidence type="ECO:0000313" key="3">
    <source>
        <dbReference type="Proteomes" id="UP000291949"/>
    </source>
</evidence>
<dbReference type="Proteomes" id="UP000291949">
    <property type="component" value="Unassembled WGS sequence"/>
</dbReference>
<feature type="non-terminal residue" evidence="2">
    <location>
        <position position="63"/>
    </location>
</feature>
<name>A0A7Z7YTI2_STACP</name>